<gene>
    <name evidence="3" type="ORF">Pflav_013470</name>
</gene>
<feature type="transmembrane region" description="Helical" evidence="1">
    <location>
        <begin position="12"/>
        <end position="29"/>
    </location>
</feature>
<name>A0A6F8XMA3_9ACTN</name>
<evidence type="ECO:0000313" key="4">
    <source>
        <dbReference type="Proteomes" id="UP000502508"/>
    </source>
</evidence>
<keyword evidence="4" id="KW-1185">Reference proteome</keyword>
<evidence type="ECO:0000313" key="3">
    <source>
        <dbReference type="EMBL" id="BCB74937.1"/>
    </source>
</evidence>
<accession>A0A6F8XMA3</accession>
<feature type="transmembrane region" description="Helical" evidence="1">
    <location>
        <begin position="41"/>
        <end position="69"/>
    </location>
</feature>
<feature type="domain" description="DUF418" evidence="2">
    <location>
        <begin position="28"/>
        <end position="190"/>
    </location>
</feature>
<dbReference type="InterPro" id="IPR052529">
    <property type="entry name" value="Bact_Transport_Assoc"/>
</dbReference>
<dbReference type="Proteomes" id="UP000502508">
    <property type="component" value="Chromosome"/>
</dbReference>
<protein>
    <recommendedName>
        <fullName evidence="2">DUF418 domain-containing protein</fullName>
    </recommendedName>
</protein>
<feature type="transmembrane region" description="Helical" evidence="1">
    <location>
        <begin position="125"/>
        <end position="144"/>
    </location>
</feature>
<feature type="transmembrane region" description="Helical" evidence="1">
    <location>
        <begin position="150"/>
        <end position="171"/>
    </location>
</feature>
<dbReference type="KEGG" id="pfla:Pflav_013470"/>
<reference evidence="3 4" key="2">
    <citation type="submission" date="2020-03" db="EMBL/GenBank/DDBJ databases">
        <authorList>
            <person name="Ichikawa N."/>
            <person name="Kimura A."/>
            <person name="Kitahashi Y."/>
            <person name="Uohara A."/>
        </authorList>
    </citation>
    <scope>NUCLEOTIDE SEQUENCE [LARGE SCALE GENOMIC DNA]</scope>
    <source>
        <strain evidence="3 4">NBRC 107702</strain>
    </source>
</reference>
<dbReference type="AlphaFoldDB" id="A0A6F8XMA3"/>
<keyword evidence="1" id="KW-1133">Transmembrane helix</keyword>
<dbReference type="EMBL" id="AP022870">
    <property type="protein sequence ID" value="BCB74937.1"/>
    <property type="molecule type" value="Genomic_DNA"/>
</dbReference>
<evidence type="ECO:0000259" key="2">
    <source>
        <dbReference type="Pfam" id="PF04235"/>
    </source>
</evidence>
<keyword evidence="1" id="KW-0472">Membrane</keyword>
<dbReference type="InterPro" id="IPR007349">
    <property type="entry name" value="DUF418"/>
</dbReference>
<keyword evidence="1" id="KW-0812">Transmembrane</keyword>
<dbReference type="Pfam" id="PF04235">
    <property type="entry name" value="DUF418"/>
    <property type="match status" value="1"/>
</dbReference>
<evidence type="ECO:0000256" key="1">
    <source>
        <dbReference type="SAM" id="Phobius"/>
    </source>
</evidence>
<dbReference type="RefSeq" id="WP_232071023.1">
    <property type="nucleotide sequence ID" value="NZ_AP022870.1"/>
</dbReference>
<proteinExistence type="predicted"/>
<sequence>MDRLAEWPAHTAAVLPFIVVVWLGMWSGRRRILEDPAAHRVLLRCVAAGGLAVAFLGGLPYALVAAGAIHVDTATLEATAYLHSASGMSGGPGYVALFGLLALRFPKGRQLSSVEAVAALGRRSLSGYLLQSVAWTALFVPFTLDLGGSTYTAFAAAVAVWIVSVLAAGALEARGQRGPAEWLLRRLTYGR</sequence>
<feature type="transmembrane region" description="Helical" evidence="1">
    <location>
        <begin position="81"/>
        <end position="105"/>
    </location>
</feature>
<dbReference type="PANTHER" id="PTHR30590">
    <property type="entry name" value="INNER MEMBRANE PROTEIN"/>
    <property type="match status" value="1"/>
</dbReference>
<reference evidence="3 4" key="1">
    <citation type="submission" date="2020-03" db="EMBL/GenBank/DDBJ databases">
        <title>Whole genome shotgun sequence of Phytohabitans flavus NBRC 107702.</title>
        <authorList>
            <person name="Komaki H."/>
            <person name="Tamura T."/>
        </authorList>
    </citation>
    <scope>NUCLEOTIDE SEQUENCE [LARGE SCALE GENOMIC DNA]</scope>
    <source>
        <strain evidence="3 4">NBRC 107702</strain>
    </source>
</reference>
<organism evidence="3 4">
    <name type="scientific">Phytohabitans flavus</name>
    <dbReference type="NCBI Taxonomy" id="1076124"/>
    <lineage>
        <taxon>Bacteria</taxon>
        <taxon>Bacillati</taxon>
        <taxon>Actinomycetota</taxon>
        <taxon>Actinomycetes</taxon>
        <taxon>Micromonosporales</taxon>
        <taxon>Micromonosporaceae</taxon>
    </lineage>
</organism>
<dbReference type="PANTHER" id="PTHR30590:SF2">
    <property type="entry name" value="INNER MEMBRANE PROTEIN"/>
    <property type="match status" value="1"/>
</dbReference>